<keyword evidence="2" id="KW-1185">Reference proteome</keyword>
<organism evidence="1 2">
    <name type="scientific">Chitinophaga chungangae</name>
    <dbReference type="NCBI Taxonomy" id="2821488"/>
    <lineage>
        <taxon>Bacteria</taxon>
        <taxon>Pseudomonadati</taxon>
        <taxon>Bacteroidota</taxon>
        <taxon>Chitinophagia</taxon>
        <taxon>Chitinophagales</taxon>
        <taxon>Chitinophagaceae</taxon>
        <taxon>Chitinophaga</taxon>
    </lineage>
</organism>
<dbReference type="InterPro" id="IPR021365">
    <property type="entry name" value="DUF2891"/>
</dbReference>
<proteinExistence type="predicted"/>
<dbReference type="EMBL" id="JAGHKP010000002">
    <property type="protein sequence ID" value="MBO9152798.1"/>
    <property type="molecule type" value="Genomic_DNA"/>
</dbReference>
<name>A0ABS3YES7_9BACT</name>
<comment type="caution">
    <text evidence="1">The sequence shown here is derived from an EMBL/GenBank/DDBJ whole genome shotgun (WGS) entry which is preliminary data.</text>
</comment>
<gene>
    <name evidence="1" type="ORF">J7I43_11285</name>
</gene>
<sequence>MRGISLLLCLFICAEGFAQMPLYEEKNGQLRLTTEGAAHLSALPLKCMQHEFPYKTGIVYTDSSMLGAPRSYHPAFYGCYDWHSSVHGHWMLVRLLKMYPQLPNAAEIRRKLAENLSQENIRTELLLFSSKENKGFERIYGWSWLLQLQTELITWNDPLAAQLRRNIAPLAFYFSNAYRDFLKKIAYPIRVGEHTNLAFGLRLAWDYAVTARDTALQSSIKSTAMRFYANDRDCPASWEPGGYDFLSPCLEEADLMSRILPSEAYRKWVKNFLPGLFKQNSAIFNVATVNDRSDGKLVHLDGLNLSRAWCLYGIARHCGEQQEAVRALATLHLKTAVPHVASGDYAGEHWLATFAVYALTVEY</sequence>
<dbReference type="Proteomes" id="UP000679126">
    <property type="component" value="Unassembled WGS sequence"/>
</dbReference>
<evidence type="ECO:0000313" key="1">
    <source>
        <dbReference type="EMBL" id="MBO9152798.1"/>
    </source>
</evidence>
<dbReference type="Pfam" id="PF11199">
    <property type="entry name" value="DUF2891"/>
    <property type="match status" value="1"/>
</dbReference>
<reference evidence="2" key="1">
    <citation type="submission" date="2021-03" db="EMBL/GenBank/DDBJ databases">
        <title>Assistant Professor.</title>
        <authorList>
            <person name="Huq M.A."/>
        </authorList>
    </citation>
    <scope>NUCLEOTIDE SEQUENCE [LARGE SCALE GENOMIC DNA]</scope>
    <source>
        <strain evidence="2">MAH-28</strain>
    </source>
</reference>
<evidence type="ECO:0000313" key="2">
    <source>
        <dbReference type="Proteomes" id="UP000679126"/>
    </source>
</evidence>
<accession>A0ABS3YES7</accession>
<dbReference type="RefSeq" id="WP_209145777.1">
    <property type="nucleotide sequence ID" value="NZ_JAGHKP010000002.1"/>
</dbReference>
<protein>
    <submittedName>
        <fullName evidence="1">DUF2891 domain-containing protein</fullName>
    </submittedName>
</protein>